<dbReference type="InterPro" id="IPR046163">
    <property type="entry name" value="DUF6165"/>
</dbReference>
<keyword evidence="2" id="KW-1185">Reference proteome</keyword>
<protein>
    <submittedName>
        <fullName evidence="1">Uncharacterized protein</fullName>
    </submittedName>
</protein>
<dbReference type="RefSeq" id="WP_242653241.1">
    <property type="nucleotide sequence ID" value="NZ_FOZG01000001.1"/>
</dbReference>
<dbReference type="Pfam" id="PF19662">
    <property type="entry name" value="DUF6165"/>
    <property type="match status" value="1"/>
</dbReference>
<gene>
    <name evidence="1" type="ORF">SAMN05192580_0209</name>
</gene>
<name>A0A1I6JFH4_9SPHN</name>
<accession>A0A1I6JFH4</accession>
<reference evidence="1 2" key="1">
    <citation type="submission" date="2016-10" db="EMBL/GenBank/DDBJ databases">
        <authorList>
            <person name="de Groot N.N."/>
        </authorList>
    </citation>
    <scope>NUCLEOTIDE SEQUENCE [LARGE SCALE GENOMIC DNA]</scope>
    <source>
        <strain evidence="1 2">S5-249</strain>
    </source>
</reference>
<sequence>MIAETPLVPVSWGELLDKVTILEIKRARLTSAEARANVEREHRLLHAAAAPALAAEGIAALMDDLRGVNETLWEIEDAIREEEAAGRFGDAFIRLARSVYQQNDRRAAVKRAINDRLGSELVEEKSYKGQKAVAQA</sequence>
<evidence type="ECO:0000313" key="1">
    <source>
        <dbReference type="EMBL" id="SFR77731.1"/>
    </source>
</evidence>
<dbReference type="Proteomes" id="UP000198824">
    <property type="component" value="Unassembled WGS sequence"/>
</dbReference>
<organism evidence="1 2">
    <name type="scientific">Sphingomonas jatrophae</name>
    <dbReference type="NCBI Taxonomy" id="1166337"/>
    <lineage>
        <taxon>Bacteria</taxon>
        <taxon>Pseudomonadati</taxon>
        <taxon>Pseudomonadota</taxon>
        <taxon>Alphaproteobacteria</taxon>
        <taxon>Sphingomonadales</taxon>
        <taxon>Sphingomonadaceae</taxon>
        <taxon>Sphingomonas</taxon>
    </lineage>
</organism>
<evidence type="ECO:0000313" key="2">
    <source>
        <dbReference type="Proteomes" id="UP000198824"/>
    </source>
</evidence>
<proteinExistence type="predicted"/>
<dbReference type="STRING" id="1166337.SAMN05192580_0209"/>
<dbReference type="AlphaFoldDB" id="A0A1I6JFH4"/>
<dbReference type="EMBL" id="FOZG01000001">
    <property type="protein sequence ID" value="SFR77731.1"/>
    <property type="molecule type" value="Genomic_DNA"/>
</dbReference>